<comment type="caution">
    <text evidence="10">The sequence shown here is derived from an EMBL/GenBank/DDBJ whole genome shotgun (WGS) entry which is preliminary data.</text>
</comment>
<dbReference type="InterPro" id="IPR011060">
    <property type="entry name" value="RibuloseP-bd_barrel"/>
</dbReference>
<dbReference type="PANTHER" id="PTHR42894:SF1">
    <property type="entry name" value="N-(5'-PHOSPHORIBOSYL)ANTHRANILATE ISOMERASE"/>
    <property type="match status" value="1"/>
</dbReference>
<organism evidence="10 11">
    <name type="scientific">Natronosalvus hydrolyticus</name>
    <dbReference type="NCBI Taxonomy" id="2979988"/>
    <lineage>
        <taxon>Archaea</taxon>
        <taxon>Methanobacteriati</taxon>
        <taxon>Methanobacteriota</taxon>
        <taxon>Stenosarchaea group</taxon>
        <taxon>Halobacteria</taxon>
        <taxon>Halobacteriales</taxon>
        <taxon>Natrialbaceae</taxon>
        <taxon>Natronosalvus</taxon>
    </lineage>
</organism>
<dbReference type="InterPro" id="IPR013785">
    <property type="entry name" value="Aldolase_TIM"/>
</dbReference>
<dbReference type="Proteomes" id="UP001321047">
    <property type="component" value="Unassembled WGS sequence"/>
</dbReference>
<keyword evidence="11" id="KW-1185">Reference proteome</keyword>
<comment type="catalytic activity">
    <reaction evidence="1 8">
        <text>N-(5-phospho-beta-D-ribosyl)anthranilate = 1-(2-carboxyphenylamino)-1-deoxy-D-ribulose 5-phosphate</text>
        <dbReference type="Rhea" id="RHEA:21540"/>
        <dbReference type="ChEBI" id="CHEBI:18277"/>
        <dbReference type="ChEBI" id="CHEBI:58613"/>
        <dbReference type="EC" id="5.3.1.24"/>
    </reaction>
</comment>
<dbReference type="Pfam" id="PF00697">
    <property type="entry name" value="PRAI"/>
    <property type="match status" value="1"/>
</dbReference>
<dbReference type="GO" id="GO:0000162">
    <property type="term" value="P:L-tryptophan biosynthetic process"/>
    <property type="evidence" value="ECO:0007669"/>
    <property type="project" value="UniProtKB-UniRule"/>
</dbReference>
<sequence>MTRVKLCGITRQDDLEAAVEAGADAIGIVCDVTVDTPREVTAERAAELVAATPPLVTTVLVTMPSGPERAIELVEAVEPDAIQVHGGMRPGDLAYLRAKSNTNVFLAVDADDVATADLYDDIADALVVDSVDESGAGGTGETHDWTQTRAAISTLESPVLLAGGLTPENVAEAIRTVDPFAVDVSSGIEAEPGRKDHDALTRFVTSARHASKRTDSSVDDRRAIES</sequence>
<evidence type="ECO:0000256" key="3">
    <source>
        <dbReference type="ARBA" id="ARBA00007571"/>
    </source>
</evidence>
<evidence type="ECO:0000256" key="4">
    <source>
        <dbReference type="ARBA" id="ARBA00022605"/>
    </source>
</evidence>
<dbReference type="PANTHER" id="PTHR42894">
    <property type="entry name" value="N-(5'-PHOSPHORIBOSYL)ANTHRANILATE ISOMERASE"/>
    <property type="match status" value="1"/>
</dbReference>
<dbReference type="RefSeq" id="WP_342807363.1">
    <property type="nucleotide sequence ID" value="NZ_JAOPJZ010000003.1"/>
</dbReference>
<comment type="similarity">
    <text evidence="3 8">Belongs to the TrpF family.</text>
</comment>
<reference evidence="10 11" key="1">
    <citation type="submission" date="2022-09" db="EMBL/GenBank/DDBJ databases">
        <title>Enrichment on poylsaccharides allowed isolation of novel metabolic and taxonomic groups of Haloarchaea.</title>
        <authorList>
            <person name="Sorokin D.Y."/>
            <person name="Elcheninov A.G."/>
            <person name="Khizhniak T.V."/>
            <person name="Kolganova T.V."/>
            <person name="Kublanov I.V."/>
        </authorList>
    </citation>
    <scope>NUCLEOTIDE SEQUENCE [LARGE SCALE GENOMIC DNA]</scope>
    <source>
        <strain evidence="10 11">AArc-curdl1</strain>
    </source>
</reference>
<keyword evidence="5 8" id="KW-0822">Tryptophan biosynthesis</keyword>
<evidence type="ECO:0000313" key="11">
    <source>
        <dbReference type="Proteomes" id="UP001321047"/>
    </source>
</evidence>
<keyword evidence="6 8" id="KW-0057">Aromatic amino acid biosynthesis</keyword>
<dbReference type="SUPFAM" id="SSF51366">
    <property type="entry name" value="Ribulose-phoshate binding barrel"/>
    <property type="match status" value="1"/>
</dbReference>
<dbReference type="CDD" id="cd00405">
    <property type="entry name" value="PRAI"/>
    <property type="match status" value="1"/>
</dbReference>
<dbReference type="GO" id="GO:0004640">
    <property type="term" value="F:phosphoribosylanthranilate isomerase activity"/>
    <property type="evidence" value="ECO:0007669"/>
    <property type="project" value="UniProtKB-UniRule"/>
</dbReference>
<comment type="pathway">
    <text evidence="2 8">Amino-acid biosynthesis; L-tryptophan biosynthesis; L-tryptophan from chorismate: step 3/5.</text>
</comment>
<dbReference type="EMBL" id="JAOPJZ010000003">
    <property type="protein sequence ID" value="MCU4751502.1"/>
    <property type="molecule type" value="Genomic_DNA"/>
</dbReference>
<dbReference type="InterPro" id="IPR001240">
    <property type="entry name" value="PRAI_dom"/>
</dbReference>
<keyword evidence="4 8" id="KW-0028">Amino-acid biosynthesis</keyword>
<keyword evidence="7 8" id="KW-0413">Isomerase</keyword>
<proteinExistence type="inferred from homology"/>
<evidence type="ECO:0000256" key="1">
    <source>
        <dbReference type="ARBA" id="ARBA00001164"/>
    </source>
</evidence>
<dbReference type="InterPro" id="IPR044643">
    <property type="entry name" value="TrpF_fam"/>
</dbReference>
<evidence type="ECO:0000313" key="10">
    <source>
        <dbReference type="EMBL" id="MCU4751502.1"/>
    </source>
</evidence>
<dbReference type="AlphaFoldDB" id="A0AAP2Z6A4"/>
<evidence type="ECO:0000256" key="2">
    <source>
        <dbReference type="ARBA" id="ARBA00004664"/>
    </source>
</evidence>
<dbReference type="EC" id="5.3.1.24" evidence="8"/>
<dbReference type="HAMAP" id="MF_00135">
    <property type="entry name" value="PRAI"/>
    <property type="match status" value="1"/>
</dbReference>
<accession>A0AAP2Z6A4</accession>
<evidence type="ECO:0000256" key="8">
    <source>
        <dbReference type="HAMAP-Rule" id="MF_00135"/>
    </source>
</evidence>
<feature type="domain" description="N-(5'phosphoribosyl) anthranilate isomerase (PRAI)" evidence="9">
    <location>
        <begin position="5"/>
        <end position="204"/>
    </location>
</feature>
<dbReference type="Gene3D" id="3.20.20.70">
    <property type="entry name" value="Aldolase class I"/>
    <property type="match status" value="1"/>
</dbReference>
<evidence type="ECO:0000259" key="9">
    <source>
        <dbReference type="Pfam" id="PF00697"/>
    </source>
</evidence>
<gene>
    <name evidence="8" type="primary">trpF</name>
    <name evidence="10" type="ORF">OB919_05835</name>
</gene>
<evidence type="ECO:0000256" key="7">
    <source>
        <dbReference type="ARBA" id="ARBA00023235"/>
    </source>
</evidence>
<protein>
    <recommendedName>
        <fullName evidence="8">N-(5'-phosphoribosyl)anthranilate isomerase</fullName>
        <shortName evidence="8">PRAI</shortName>
        <ecNumber evidence="8">5.3.1.24</ecNumber>
    </recommendedName>
</protein>
<name>A0AAP2Z6A4_9EURY</name>
<evidence type="ECO:0000256" key="6">
    <source>
        <dbReference type="ARBA" id="ARBA00023141"/>
    </source>
</evidence>
<evidence type="ECO:0000256" key="5">
    <source>
        <dbReference type="ARBA" id="ARBA00022822"/>
    </source>
</evidence>